<dbReference type="PANTHER" id="PTHR31587">
    <property type="entry name" value="TRANSMEMBRANE PROTEIN (DUF2215)"/>
    <property type="match status" value="1"/>
</dbReference>
<reference evidence="9" key="1">
    <citation type="submission" date="2023-03" db="UniProtKB">
        <authorList>
            <consortium name="EnsemblPlants"/>
        </authorList>
    </citation>
    <scope>IDENTIFICATION</scope>
</reference>
<dbReference type="Pfam" id="PF10225">
    <property type="entry name" value="NEMP"/>
    <property type="match status" value="1"/>
</dbReference>
<evidence type="ECO:0000256" key="5">
    <source>
        <dbReference type="ARBA" id="ARBA00022989"/>
    </source>
</evidence>
<protein>
    <recommendedName>
        <fullName evidence="10">Nuclear envelope integral membrane protein 1</fullName>
    </recommendedName>
</protein>
<dbReference type="Gramene" id="MELO3C023949.2.1">
    <property type="protein sequence ID" value="MELO3C023949.2.1"/>
    <property type="gene ID" value="MELO3C023949.2"/>
</dbReference>
<comment type="similarity">
    <text evidence="2">Belongs to the NEMP family.</text>
</comment>
<evidence type="ECO:0008006" key="10">
    <source>
        <dbReference type="Google" id="ProtNLM"/>
    </source>
</evidence>
<keyword evidence="4" id="KW-0732">Signal</keyword>
<feature type="transmembrane region" description="Helical" evidence="8">
    <location>
        <begin position="247"/>
        <end position="267"/>
    </location>
</feature>
<evidence type="ECO:0000256" key="4">
    <source>
        <dbReference type="ARBA" id="ARBA00022729"/>
    </source>
</evidence>
<accession>A0A9I9DVQ4</accession>
<evidence type="ECO:0000256" key="2">
    <source>
        <dbReference type="ARBA" id="ARBA00005748"/>
    </source>
</evidence>
<feature type="transmembrane region" description="Helical" evidence="8">
    <location>
        <begin position="29"/>
        <end position="50"/>
    </location>
</feature>
<evidence type="ECO:0000256" key="3">
    <source>
        <dbReference type="ARBA" id="ARBA00022692"/>
    </source>
</evidence>
<evidence type="ECO:0000256" key="7">
    <source>
        <dbReference type="ARBA" id="ARBA00023242"/>
    </source>
</evidence>
<proteinExistence type="inferred from homology"/>
<evidence type="ECO:0000256" key="8">
    <source>
        <dbReference type="SAM" id="Phobius"/>
    </source>
</evidence>
<evidence type="ECO:0000256" key="6">
    <source>
        <dbReference type="ARBA" id="ARBA00023136"/>
    </source>
</evidence>
<keyword evidence="6 8" id="KW-0472">Membrane</keyword>
<keyword evidence="5 8" id="KW-1133">Transmembrane helix</keyword>
<dbReference type="GO" id="GO:0005637">
    <property type="term" value="C:nuclear inner membrane"/>
    <property type="evidence" value="ECO:0007669"/>
    <property type="project" value="UniProtKB-SubCell"/>
</dbReference>
<name>A0A9I9DVQ4_CUCME</name>
<feature type="transmembrane region" description="Helical" evidence="8">
    <location>
        <begin position="287"/>
        <end position="306"/>
    </location>
</feature>
<organism evidence="9">
    <name type="scientific">Cucumis melo</name>
    <name type="common">Muskmelon</name>
    <dbReference type="NCBI Taxonomy" id="3656"/>
    <lineage>
        <taxon>Eukaryota</taxon>
        <taxon>Viridiplantae</taxon>
        <taxon>Streptophyta</taxon>
        <taxon>Embryophyta</taxon>
        <taxon>Tracheophyta</taxon>
        <taxon>Spermatophyta</taxon>
        <taxon>Magnoliopsida</taxon>
        <taxon>eudicotyledons</taxon>
        <taxon>Gunneridae</taxon>
        <taxon>Pentapetalae</taxon>
        <taxon>rosids</taxon>
        <taxon>fabids</taxon>
        <taxon>Cucurbitales</taxon>
        <taxon>Cucurbitaceae</taxon>
        <taxon>Benincaseae</taxon>
        <taxon>Cucumis</taxon>
    </lineage>
</organism>
<dbReference type="InterPro" id="IPR019358">
    <property type="entry name" value="NEMP_fam"/>
</dbReference>
<feature type="transmembrane region" description="Helical" evidence="8">
    <location>
        <begin position="347"/>
        <end position="368"/>
    </location>
</feature>
<dbReference type="EnsemblPlants" id="MELO3C023949.2.1">
    <property type="protein sequence ID" value="MELO3C023949.2.1"/>
    <property type="gene ID" value="MELO3C023949.2"/>
</dbReference>
<dbReference type="PANTHER" id="PTHR31587:SF4">
    <property type="entry name" value="TRANSMEMBRANE PROTEIN (DUF2215)"/>
    <property type="match status" value="1"/>
</dbReference>
<keyword evidence="7" id="KW-0539">Nucleus</keyword>
<dbReference type="AlphaFoldDB" id="A0A9I9DVQ4"/>
<feature type="transmembrane region" description="Helical" evidence="8">
    <location>
        <begin position="318"/>
        <end position="341"/>
    </location>
</feature>
<feature type="transmembrane region" description="Helical" evidence="8">
    <location>
        <begin position="214"/>
        <end position="235"/>
    </location>
</feature>
<comment type="subcellular location">
    <subcellularLocation>
        <location evidence="1">Nucleus inner membrane</location>
        <topology evidence="1">Multi-pass membrane protein</topology>
        <orientation evidence="1">Nucleoplasmic side</orientation>
    </subcellularLocation>
</comment>
<keyword evidence="3 8" id="KW-0812">Transmembrane</keyword>
<evidence type="ECO:0000256" key="1">
    <source>
        <dbReference type="ARBA" id="ARBA00004575"/>
    </source>
</evidence>
<evidence type="ECO:0000313" key="9">
    <source>
        <dbReference type="EnsemblPlants" id="MELO3C023949.2.1"/>
    </source>
</evidence>
<sequence length="488" mass="55618">MPLKVVDATVSNVNADQLRSEFQNNKPNFTLFLAATSFIIFCPVFFVSAYSTSDPGELRLVVSKLTTIQLSRGLPVKNSPGSIPETLMVCERVYIQGLPRFQNLRKVAHTVRVKVSMRNSSFRIPKVEVCFHKKMSFGLGMCPENQWEKIFKGSWARSMSPFDDNILDIRTPGLSLESFEVSLEEEFSQYRIIYLIMGVVLMSSASTMSKSLVFYYGSSMVIGILLVVLMILFQGMRLLPTARKNSLGFFLFTYAVCLVSFYCHYILGLLDHVLLEMGISKDMLNPLALKIFLLAFIFLIGTWLGFCVVHKYVHHDDGLVDSTVSLFVSWFIQILATFLILQCSLDPLLATGVLICGLLTSSMLRRIFKFRFRRRLYKKLFISPNKTPKISHMLDMPCLDAQDDQPRINRSQSNNLLIQSCSSFELDDDVYPSMFHSTPKQRKFSKDEWEKFTKDSTKKALEGLISSPDFSRWLADNADRINTTPPKL</sequence>